<dbReference type="InterPro" id="IPR038765">
    <property type="entry name" value="Papain-like_cys_pep_sf"/>
</dbReference>
<dbReference type="EC" id="3.4.19.12" evidence="2"/>
<dbReference type="SUPFAM" id="SSF54001">
    <property type="entry name" value="Cysteine proteinases"/>
    <property type="match status" value="1"/>
</dbReference>
<evidence type="ECO:0000256" key="6">
    <source>
        <dbReference type="ARBA" id="ARBA00022807"/>
    </source>
</evidence>
<reference evidence="9" key="2">
    <citation type="journal article" date="2020" name="Nat. Commun.">
        <title>Large-scale genome sequencing of mycorrhizal fungi provides insights into the early evolution of symbiotic traits.</title>
        <authorList>
            <person name="Miyauchi S."/>
            <person name="Kiss E."/>
            <person name="Kuo A."/>
            <person name="Drula E."/>
            <person name="Kohler A."/>
            <person name="Sanchez-Garcia M."/>
            <person name="Morin E."/>
            <person name="Andreopoulos B."/>
            <person name="Barry K.W."/>
            <person name="Bonito G."/>
            <person name="Buee M."/>
            <person name="Carver A."/>
            <person name="Chen C."/>
            <person name="Cichocki N."/>
            <person name="Clum A."/>
            <person name="Culley D."/>
            <person name="Crous P.W."/>
            <person name="Fauchery L."/>
            <person name="Girlanda M."/>
            <person name="Hayes R.D."/>
            <person name="Keri Z."/>
            <person name="LaButti K."/>
            <person name="Lipzen A."/>
            <person name="Lombard V."/>
            <person name="Magnuson J."/>
            <person name="Maillard F."/>
            <person name="Murat C."/>
            <person name="Nolan M."/>
            <person name="Ohm R.A."/>
            <person name="Pangilinan J."/>
            <person name="Pereira M.F."/>
            <person name="Perotto S."/>
            <person name="Peter M."/>
            <person name="Pfister S."/>
            <person name="Riley R."/>
            <person name="Sitrit Y."/>
            <person name="Stielow J.B."/>
            <person name="Szollosi G."/>
            <person name="Zifcakova L."/>
            <person name="Stursova M."/>
            <person name="Spatafora J.W."/>
            <person name="Tedersoo L."/>
            <person name="Vaario L.M."/>
            <person name="Yamada A."/>
            <person name="Yan M."/>
            <person name="Wang P."/>
            <person name="Xu J."/>
            <person name="Bruns T."/>
            <person name="Baldrian P."/>
            <person name="Vilgalys R."/>
            <person name="Dunand C."/>
            <person name="Henrissat B."/>
            <person name="Grigoriev I.V."/>
            <person name="Hibbett D."/>
            <person name="Nagy L.G."/>
            <person name="Martin F.M."/>
        </authorList>
    </citation>
    <scope>NUCLEOTIDE SEQUENCE</scope>
    <source>
        <strain evidence="9">Prilba</strain>
    </source>
</reference>
<accession>A0A9P5N4I2</accession>
<dbReference type="GO" id="GO:0005634">
    <property type="term" value="C:nucleus"/>
    <property type="evidence" value="ECO:0007669"/>
    <property type="project" value="TreeGrafter"/>
</dbReference>
<feature type="region of interest" description="Disordered" evidence="7">
    <location>
        <begin position="385"/>
        <end position="408"/>
    </location>
</feature>
<dbReference type="GO" id="GO:0005829">
    <property type="term" value="C:cytosol"/>
    <property type="evidence" value="ECO:0007669"/>
    <property type="project" value="TreeGrafter"/>
</dbReference>
<dbReference type="GO" id="GO:0016579">
    <property type="term" value="P:protein deubiquitination"/>
    <property type="evidence" value="ECO:0007669"/>
    <property type="project" value="InterPro"/>
</dbReference>
<evidence type="ECO:0000256" key="7">
    <source>
        <dbReference type="SAM" id="MobiDB-lite"/>
    </source>
</evidence>
<dbReference type="AlphaFoldDB" id="A0A9P5N4I2"/>
<protein>
    <recommendedName>
        <fullName evidence="2">ubiquitinyl hydrolase 1</fullName>
        <ecNumber evidence="2">3.4.19.12</ecNumber>
    </recommendedName>
</protein>
<feature type="domain" description="USP" evidence="8">
    <location>
        <begin position="236"/>
        <end position="619"/>
    </location>
</feature>
<dbReference type="GO" id="GO:0006508">
    <property type="term" value="P:proteolysis"/>
    <property type="evidence" value="ECO:0007669"/>
    <property type="project" value="UniProtKB-KW"/>
</dbReference>
<feature type="compositionally biased region" description="Polar residues" evidence="7">
    <location>
        <begin position="105"/>
        <end position="118"/>
    </location>
</feature>
<organism evidence="9 10">
    <name type="scientific">Russula ochroleuca</name>
    <dbReference type="NCBI Taxonomy" id="152965"/>
    <lineage>
        <taxon>Eukaryota</taxon>
        <taxon>Fungi</taxon>
        <taxon>Dikarya</taxon>
        <taxon>Basidiomycota</taxon>
        <taxon>Agaricomycotina</taxon>
        <taxon>Agaricomycetes</taxon>
        <taxon>Russulales</taxon>
        <taxon>Russulaceae</taxon>
        <taxon>Russula</taxon>
    </lineage>
</organism>
<evidence type="ECO:0000256" key="2">
    <source>
        <dbReference type="ARBA" id="ARBA00012759"/>
    </source>
</evidence>
<dbReference type="CDD" id="cd02257">
    <property type="entry name" value="Peptidase_C19"/>
    <property type="match status" value="1"/>
</dbReference>
<dbReference type="GO" id="GO:0004843">
    <property type="term" value="F:cysteine-type deubiquitinase activity"/>
    <property type="evidence" value="ECO:0007669"/>
    <property type="project" value="UniProtKB-EC"/>
</dbReference>
<feature type="region of interest" description="Disordered" evidence="7">
    <location>
        <begin position="305"/>
        <end position="331"/>
    </location>
</feature>
<feature type="region of interest" description="Disordered" evidence="7">
    <location>
        <begin position="69"/>
        <end position="118"/>
    </location>
</feature>
<sequence>MLFELSFYSLCDIASHRYSHRPNSTAHLHITNSCTVSIFTQPGDFPDASPYPPSHDGSTAPQQVEQANIIVRPPSPSNSTTPSKIRDSSQAPPATSLALPAHTSPRPTDASSPGTVTATLQDISPSATLTHPLEGNTQQDIVARCAEPGINEISSTRPTPTPTPMPVPAPAPIVLNMSLASCDAGAPSASNDPFLPASSTVGFSNPASTQPSRVSPLLSAESLPTGNATLPRLRARGLVNTGSMCFANAVLRVLVHSPPFWNLFRELGDLKGQRGAGDPETGGGATPLMDATVRFFEEFMFKEKEPPTQQRAVRGKPIEDEEDERENKSLDSFEPTYLYGAMKGKRQLKKLLDGQQQDAEEFFRLYLDALDEEFFALLTSISAHKSASAPPEAEREVSQSGQTDVGERGLTAESVESPLVRIFGGKFRSTVRAPNQPDTVAIKDWRSLQLDIQHDSVHAIEDALARISHLQPVQLEHPSGFRAPSQQVLIEVLPPVLVLRLKRFLYDVATDGIVKISKPVQFAPQLEIPPEIMAPVAGKPAEPVHYKLYGVLYHQGESAGSGHHTVSVLHPNGDGGGGEAWLHIDDEVVSAVRHEDVFRGHDNELVDDQCAYMLFYCRTSPA</sequence>
<dbReference type="PROSITE" id="PS50235">
    <property type="entry name" value="USP_3"/>
    <property type="match status" value="1"/>
</dbReference>
<dbReference type="PANTHER" id="PTHR24006">
    <property type="entry name" value="UBIQUITIN CARBOXYL-TERMINAL HYDROLASE"/>
    <property type="match status" value="1"/>
</dbReference>
<name>A0A9P5N4I2_9AGAM</name>
<dbReference type="InterPro" id="IPR001394">
    <property type="entry name" value="Peptidase_C19_UCH"/>
</dbReference>
<keyword evidence="10" id="KW-1185">Reference proteome</keyword>
<keyword evidence="4" id="KW-0833">Ubl conjugation pathway</keyword>
<evidence type="ECO:0000256" key="1">
    <source>
        <dbReference type="ARBA" id="ARBA00000707"/>
    </source>
</evidence>
<dbReference type="EMBL" id="WHVB01000002">
    <property type="protein sequence ID" value="KAF8485937.1"/>
    <property type="molecule type" value="Genomic_DNA"/>
</dbReference>
<evidence type="ECO:0000313" key="10">
    <source>
        <dbReference type="Proteomes" id="UP000759537"/>
    </source>
</evidence>
<keyword evidence="6" id="KW-0788">Thiol protease</keyword>
<proteinExistence type="predicted"/>
<dbReference type="OrthoDB" id="429671at2759"/>
<evidence type="ECO:0000256" key="4">
    <source>
        <dbReference type="ARBA" id="ARBA00022786"/>
    </source>
</evidence>
<dbReference type="PANTHER" id="PTHR24006:SF687">
    <property type="entry name" value="UBIQUITIN CARBOXYL-TERMINAL HYDROLASE 10"/>
    <property type="match status" value="1"/>
</dbReference>
<evidence type="ECO:0000256" key="3">
    <source>
        <dbReference type="ARBA" id="ARBA00022670"/>
    </source>
</evidence>
<comment type="caution">
    <text evidence="9">The sequence shown here is derived from an EMBL/GenBank/DDBJ whole genome shotgun (WGS) entry which is preliminary data.</text>
</comment>
<evidence type="ECO:0000259" key="8">
    <source>
        <dbReference type="PROSITE" id="PS50235"/>
    </source>
</evidence>
<evidence type="ECO:0000313" key="9">
    <source>
        <dbReference type="EMBL" id="KAF8485937.1"/>
    </source>
</evidence>
<evidence type="ECO:0000256" key="5">
    <source>
        <dbReference type="ARBA" id="ARBA00022801"/>
    </source>
</evidence>
<dbReference type="Gene3D" id="3.90.70.10">
    <property type="entry name" value="Cysteine proteinases"/>
    <property type="match status" value="1"/>
</dbReference>
<reference evidence="9" key="1">
    <citation type="submission" date="2019-10" db="EMBL/GenBank/DDBJ databases">
        <authorList>
            <consortium name="DOE Joint Genome Institute"/>
            <person name="Kuo A."/>
            <person name="Miyauchi S."/>
            <person name="Kiss E."/>
            <person name="Drula E."/>
            <person name="Kohler A."/>
            <person name="Sanchez-Garcia M."/>
            <person name="Andreopoulos B."/>
            <person name="Barry K.W."/>
            <person name="Bonito G."/>
            <person name="Buee M."/>
            <person name="Carver A."/>
            <person name="Chen C."/>
            <person name="Cichocki N."/>
            <person name="Clum A."/>
            <person name="Culley D."/>
            <person name="Crous P.W."/>
            <person name="Fauchery L."/>
            <person name="Girlanda M."/>
            <person name="Hayes R."/>
            <person name="Keri Z."/>
            <person name="LaButti K."/>
            <person name="Lipzen A."/>
            <person name="Lombard V."/>
            <person name="Magnuson J."/>
            <person name="Maillard F."/>
            <person name="Morin E."/>
            <person name="Murat C."/>
            <person name="Nolan M."/>
            <person name="Ohm R."/>
            <person name="Pangilinan J."/>
            <person name="Pereira M."/>
            <person name="Perotto S."/>
            <person name="Peter M."/>
            <person name="Riley R."/>
            <person name="Sitrit Y."/>
            <person name="Stielow B."/>
            <person name="Szollosi G."/>
            <person name="Zifcakova L."/>
            <person name="Stursova M."/>
            <person name="Spatafora J.W."/>
            <person name="Tedersoo L."/>
            <person name="Vaario L.-M."/>
            <person name="Yamada A."/>
            <person name="Yan M."/>
            <person name="Wang P."/>
            <person name="Xu J."/>
            <person name="Bruns T."/>
            <person name="Baldrian P."/>
            <person name="Vilgalys R."/>
            <person name="Henrissat B."/>
            <person name="Grigoriev I.V."/>
            <person name="Hibbett D."/>
            <person name="Nagy L.G."/>
            <person name="Martin F.M."/>
        </authorList>
    </citation>
    <scope>NUCLEOTIDE SEQUENCE</scope>
    <source>
        <strain evidence="9">Prilba</strain>
    </source>
</reference>
<dbReference type="InterPro" id="IPR028889">
    <property type="entry name" value="USP"/>
</dbReference>
<gene>
    <name evidence="9" type="ORF">DFH94DRAFT_622050</name>
</gene>
<keyword evidence="5" id="KW-0378">Hydrolase</keyword>
<dbReference type="Proteomes" id="UP000759537">
    <property type="component" value="Unassembled WGS sequence"/>
</dbReference>
<comment type="catalytic activity">
    <reaction evidence="1">
        <text>Thiol-dependent hydrolysis of ester, thioester, amide, peptide and isopeptide bonds formed by the C-terminal Gly of ubiquitin (a 76-residue protein attached to proteins as an intracellular targeting signal).</text>
        <dbReference type="EC" id="3.4.19.12"/>
    </reaction>
</comment>
<dbReference type="InterPro" id="IPR050164">
    <property type="entry name" value="Peptidase_C19"/>
</dbReference>
<dbReference type="Pfam" id="PF00443">
    <property type="entry name" value="UCH"/>
    <property type="match status" value="1"/>
</dbReference>
<keyword evidence="3" id="KW-0645">Protease</keyword>